<proteinExistence type="predicted"/>
<evidence type="ECO:0000256" key="1">
    <source>
        <dbReference type="SAM" id="MobiDB-lite"/>
    </source>
</evidence>
<dbReference type="EMBL" id="UINC01125344">
    <property type="protein sequence ID" value="SVD03109.1"/>
    <property type="molecule type" value="Genomic_DNA"/>
</dbReference>
<gene>
    <name evidence="2" type="ORF">METZ01_LOCUS355963</name>
</gene>
<organism evidence="2">
    <name type="scientific">marine metagenome</name>
    <dbReference type="NCBI Taxonomy" id="408172"/>
    <lineage>
        <taxon>unclassified sequences</taxon>
        <taxon>metagenomes</taxon>
        <taxon>ecological metagenomes</taxon>
    </lineage>
</organism>
<feature type="compositionally biased region" description="Polar residues" evidence="1">
    <location>
        <begin position="67"/>
        <end position="82"/>
    </location>
</feature>
<accession>A0A382RZI8</accession>
<feature type="compositionally biased region" description="Acidic residues" evidence="1">
    <location>
        <begin position="1"/>
        <end position="10"/>
    </location>
</feature>
<sequence>DNDGALDNDDDFPRNPNEQNDLDGDGIGDNSDPDDDGDDWLDITELICLRGLDGVANTADDGYGDPMSSSVTPVDNESTESLQGGPDGLCNSIDPDDDGDGYPDPLDPDNIQAHEDAFKWDHTEWHDANNDGMGDEGTPLTFMDNVKADPQPFAISVIALLGAIVVVRRTMGGDEDEFDDEADFTEEFLDDDELEDAIDEAFDEEDED</sequence>
<protein>
    <submittedName>
        <fullName evidence="2">Uncharacterized protein</fullName>
    </submittedName>
</protein>
<feature type="region of interest" description="Disordered" evidence="1">
    <location>
        <begin position="1"/>
        <end position="40"/>
    </location>
</feature>
<evidence type="ECO:0000313" key="2">
    <source>
        <dbReference type="EMBL" id="SVD03109.1"/>
    </source>
</evidence>
<feature type="compositionally biased region" description="Acidic residues" evidence="1">
    <location>
        <begin position="20"/>
        <end position="40"/>
    </location>
</feature>
<dbReference type="Gene3D" id="4.10.1080.10">
    <property type="entry name" value="TSP type-3 repeat"/>
    <property type="match status" value="1"/>
</dbReference>
<feature type="region of interest" description="Disordered" evidence="1">
    <location>
        <begin position="55"/>
        <end position="111"/>
    </location>
</feature>
<reference evidence="2" key="1">
    <citation type="submission" date="2018-05" db="EMBL/GenBank/DDBJ databases">
        <authorList>
            <person name="Lanie J.A."/>
            <person name="Ng W.-L."/>
            <person name="Kazmierczak K.M."/>
            <person name="Andrzejewski T.M."/>
            <person name="Davidsen T.M."/>
            <person name="Wayne K.J."/>
            <person name="Tettelin H."/>
            <person name="Glass J.I."/>
            <person name="Rusch D."/>
            <person name="Podicherti R."/>
            <person name="Tsui H.-C.T."/>
            <person name="Winkler M.E."/>
        </authorList>
    </citation>
    <scope>NUCLEOTIDE SEQUENCE</scope>
</reference>
<feature type="non-terminal residue" evidence="2">
    <location>
        <position position="1"/>
    </location>
</feature>
<dbReference type="InterPro" id="IPR028974">
    <property type="entry name" value="TSP_type-3_rpt"/>
</dbReference>
<dbReference type="GO" id="GO:0005509">
    <property type="term" value="F:calcium ion binding"/>
    <property type="evidence" value="ECO:0007669"/>
    <property type="project" value="InterPro"/>
</dbReference>
<dbReference type="AlphaFoldDB" id="A0A382RZI8"/>
<name>A0A382RZI8_9ZZZZ</name>